<comment type="similarity">
    <text evidence="1 4">Belongs to the glycosyl hydrolase 3 family.</text>
</comment>
<dbReference type="EMBL" id="CP117167">
    <property type="protein sequence ID" value="WCT10617.1"/>
    <property type="molecule type" value="Genomic_DNA"/>
</dbReference>
<keyword evidence="8" id="KW-1185">Reference proteome</keyword>
<evidence type="ECO:0000256" key="3">
    <source>
        <dbReference type="ARBA" id="ARBA00023277"/>
    </source>
</evidence>
<feature type="chain" id="PRO_5046094282" evidence="5">
    <location>
        <begin position="26"/>
        <end position="784"/>
    </location>
</feature>
<evidence type="ECO:0000313" key="8">
    <source>
        <dbReference type="Proteomes" id="UP001216139"/>
    </source>
</evidence>
<reference evidence="7 8" key="1">
    <citation type="submission" date="2023-02" db="EMBL/GenBank/DDBJ databases">
        <title>Genome sequence of Mucilaginibacter jinjuensis strain KACC 16571.</title>
        <authorList>
            <person name="Kim S."/>
            <person name="Heo J."/>
            <person name="Kwon S.-W."/>
        </authorList>
    </citation>
    <scope>NUCLEOTIDE SEQUENCE [LARGE SCALE GENOMIC DNA]</scope>
    <source>
        <strain evidence="7 8">KACC 16571</strain>
    </source>
</reference>
<dbReference type="Gene3D" id="2.60.40.10">
    <property type="entry name" value="Immunoglobulins"/>
    <property type="match status" value="1"/>
</dbReference>
<dbReference type="Pfam" id="PF00933">
    <property type="entry name" value="Glyco_hydro_3"/>
    <property type="match status" value="1"/>
</dbReference>
<dbReference type="SUPFAM" id="SSF52279">
    <property type="entry name" value="Beta-D-glucan exohydrolase, C-terminal domain"/>
    <property type="match status" value="1"/>
</dbReference>
<organism evidence="7 8">
    <name type="scientific">Mucilaginibacter jinjuensis</name>
    <dbReference type="NCBI Taxonomy" id="1176721"/>
    <lineage>
        <taxon>Bacteria</taxon>
        <taxon>Pseudomonadati</taxon>
        <taxon>Bacteroidota</taxon>
        <taxon>Sphingobacteriia</taxon>
        <taxon>Sphingobacteriales</taxon>
        <taxon>Sphingobacteriaceae</taxon>
        <taxon>Mucilaginibacter</taxon>
    </lineage>
</organism>
<dbReference type="Gene3D" id="3.40.50.1700">
    <property type="entry name" value="Glycoside hydrolase family 3 C-terminal domain"/>
    <property type="match status" value="1"/>
</dbReference>
<evidence type="ECO:0000256" key="4">
    <source>
        <dbReference type="RuleBase" id="RU361161"/>
    </source>
</evidence>
<evidence type="ECO:0000256" key="5">
    <source>
        <dbReference type="SAM" id="SignalP"/>
    </source>
</evidence>
<evidence type="ECO:0000256" key="2">
    <source>
        <dbReference type="ARBA" id="ARBA00022801"/>
    </source>
</evidence>
<proteinExistence type="inferred from homology"/>
<dbReference type="InterPro" id="IPR036962">
    <property type="entry name" value="Glyco_hydro_3_N_sf"/>
</dbReference>
<name>A0ABY7T4I8_9SPHI</name>
<dbReference type="PRINTS" id="PR00133">
    <property type="entry name" value="GLHYDRLASE3"/>
</dbReference>
<dbReference type="GO" id="GO:0016787">
    <property type="term" value="F:hydrolase activity"/>
    <property type="evidence" value="ECO:0007669"/>
    <property type="project" value="UniProtKB-KW"/>
</dbReference>
<dbReference type="Pfam" id="PF01915">
    <property type="entry name" value="Glyco_hydro_3_C"/>
    <property type="match status" value="1"/>
</dbReference>
<dbReference type="InterPro" id="IPR050288">
    <property type="entry name" value="Cellulose_deg_GH3"/>
</dbReference>
<dbReference type="RefSeq" id="WP_273628807.1">
    <property type="nucleotide sequence ID" value="NZ_CP117167.1"/>
</dbReference>
<dbReference type="InterPro" id="IPR001764">
    <property type="entry name" value="Glyco_hydro_3_N"/>
</dbReference>
<keyword evidence="3" id="KW-0119">Carbohydrate metabolism</keyword>
<dbReference type="PROSITE" id="PS00775">
    <property type="entry name" value="GLYCOSYL_HYDROL_F3"/>
    <property type="match status" value="1"/>
</dbReference>
<feature type="domain" description="Fibronectin type III-like" evidence="6">
    <location>
        <begin position="676"/>
        <end position="747"/>
    </location>
</feature>
<dbReference type="PANTHER" id="PTHR42715">
    <property type="entry name" value="BETA-GLUCOSIDASE"/>
    <property type="match status" value="1"/>
</dbReference>
<sequence length="784" mass="85220">MNILKNYAAGLSLAVLFANTVTVKAQSTQNPPQLGKNSIKEVIAAMTLQEKVTLLVGSGKAPKPKPAGNGKPGVSNGWVPEPPMIGHTETKVPGAAGNTTAIPRLGIPSMVLSDGPAGVRISPTRKGDSTHTYYATAWPVGTLLASTWDPQVVNTVGKAFGNEVKEYGVDILLAPGVNIHRNPLNGRNFEYYSEDPLVAGTIAGALINGIQSNGVGTSIKHFVANNQESNRNYNNSIVSERALRELYLKVFRIGISASNPWTVMSSYNRVNGVYTAQRKDLLTTVLRDEWKYKGFVMTDWGGGYDWIAEMNAGNDLIMPGRPDQIETLINAVQHDSLSVKVLDRNVEHMLNIILKSPSFQKYAYSNKPDLKAHAEIARKAATEGMILLKDQGHVLPISHSVKTIAAFGNATYNTIPGGTGSGEVNKAYVISIYQGLTNAGYQPDESLKNAYTQYFQNAKTGQQPRRRSFGEMPTSDSLLNATVQHNDVALITIGRNAGEGNDRNLENNYKLTAEEKQQFKTIADAFHAKGKKVIAVLNIGGVIDMNEWQDNADAILLAWQPGQEAGNAIADVLSGKVNPSGKLATTFPVNYEDVPSAKNFPGTPANHPEQVVYQEGIYVGYRYYDSFNVKPMYEFGYGLSYTDFALSNLKLSSATFNGTVTATVNVKNTGKIAGKEVVQIYVTAPAKTIDKPTQELKAFGKTRLLQPGESQQLTFIIKAADLASFHTDNSEWITDAGKYEVKAGISSRDIKQTATFNVPKSIMVEKDHKAVQPEVAIDELKAKR</sequence>
<accession>A0ABY7T4I8</accession>
<dbReference type="SMART" id="SM01217">
    <property type="entry name" value="Fn3_like"/>
    <property type="match status" value="1"/>
</dbReference>
<keyword evidence="2 4" id="KW-0378">Hydrolase</keyword>
<dbReference type="InterPro" id="IPR002772">
    <property type="entry name" value="Glyco_hydro_3_C"/>
</dbReference>
<dbReference type="Gene3D" id="3.20.20.300">
    <property type="entry name" value="Glycoside hydrolase, family 3, N-terminal domain"/>
    <property type="match status" value="1"/>
</dbReference>
<protein>
    <submittedName>
        <fullName evidence="7">Glycoside hydrolase family 3 C-terminal domain-containing protein</fullName>
    </submittedName>
</protein>
<dbReference type="SUPFAM" id="SSF51445">
    <property type="entry name" value="(Trans)glycosidases"/>
    <property type="match status" value="1"/>
</dbReference>
<gene>
    <name evidence="7" type="ORF">PQO05_17920</name>
</gene>
<dbReference type="InterPro" id="IPR017853">
    <property type="entry name" value="GH"/>
</dbReference>
<dbReference type="InterPro" id="IPR036881">
    <property type="entry name" value="Glyco_hydro_3_C_sf"/>
</dbReference>
<dbReference type="InterPro" id="IPR019800">
    <property type="entry name" value="Glyco_hydro_3_AS"/>
</dbReference>
<evidence type="ECO:0000259" key="6">
    <source>
        <dbReference type="SMART" id="SM01217"/>
    </source>
</evidence>
<keyword evidence="5" id="KW-0732">Signal</keyword>
<evidence type="ECO:0000256" key="1">
    <source>
        <dbReference type="ARBA" id="ARBA00005336"/>
    </source>
</evidence>
<keyword evidence="4" id="KW-0326">Glycosidase</keyword>
<dbReference type="Pfam" id="PF14310">
    <property type="entry name" value="Fn3-like"/>
    <property type="match status" value="1"/>
</dbReference>
<evidence type="ECO:0000313" key="7">
    <source>
        <dbReference type="EMBL" id="WCT10617.1"/>
    </source>
</evidence>
<dbReference type="Proteomes" id="UP001216139">
    <property type="component" value="Chromosome"/>
</dbReference>
<dbReference type="InterPro" id="IPR013783">
    <property type="entry name" value="Ig-like_fold"/>
</dbReference>
<dbReference type="PANTHER" id="PTHR42715:SF10">
    <property type="entry name" value="BETA-GLUCOSIDASE"/>
    <property type="match status" value="1"/>
</dbReference>
<dbReference type="InterPro" id="IPR026891">
    <property type="entry name" value="Fn3-like"/>
</dbReference>
<feature type="signal peptide" evidence="5">
    <location>
        <begin position="1"/>
        <end position="25"/>
    </location>
</feature>